<keyword evidence="5 10" id="KW-0732">Signal</keyword>
<proteinExistence type="inferred from homology"/>
<dbReference type="Pfam" id="PF21203">
    <property type="entry name" value="ECM10"/>
    <property type="match status" value="1"/>
</dbReference>
<comment type="similarity">
    <text evidence="2">Belongs to the EMC10 family.</text>
</comment>
<evidence type="ECO:0000256" key="9">
    <source>
        <dbReference type="SAM" id="MobiDB-lite"/>
    </source>
</evidence>
<dbReference type="OrthoDB" id="1894652at2759"/>
<dbReference type="PANTHER" id="PTHR21397">
    <property type="entry name" value="CHROMATIN COMPLEXES SUBUNIT BAP18-RELATED"/>
    <property type="match status" value="1"/>
</dbReference>
<evidence type="ECO:0000256" key="6">
    <source>
        <dbReference type="ARBA" id="ARBA00022824"/>
    </source>
</evidence>
<sequence>MLHSSLLKAIPLYLCIYLCALNLGVKAQEKLSVYHKQGEHFQKRGEIINLHQEPVYVSTHEVQFEVSDPQALYQVKVKDERSGNIMLSSVKYDEFKVHVDNANNVYHVDYFADGIGCTNEVQLPLATKPFSSSVTVKKALEGPKPQQQKRPATRTEAQNEYEEKEEEPEKTFFQKYWYLLLAGALLFISSANPPPEQAQQQQQQQRR</sequence>
<gene>
    <name evidence="11" type="ORF">EC973_004691</name>
</gene>
<evidence type="ECO:0000256" key="7">
    <source>
        <dbReference type="ARBA" id="ARBA00022989"/>
    </source>
</evidence>
<keyword evidence="6" id="KW-0256">Endoplasmic reticulum</keyword>
<reference evidence="11" key="1">
    <citation type="submission" date="2020-01" db="EMBL/GenBank/DDBJ databases">
        <title>Genome Sequencing of Three Apophysomyces-Like Fungal Strains Confirms a Novel Fungal Genus in the Mucoromycota with divergent Burkholderia-like Endosymbiotic Bacteria.</title>
        <authorList>
            <person name="Stajich J.E."/>
            <person name="Macias A.M."/>
            <person name="Carter-House D."/>
            <person name="Lovett B."/>
            <person name="Kasson L.R."/>
            <person name="Berry K."/>
            <person name="Grigoriev I."/>
            <person name="Chang Y."/>
            <person name="Spatafora J."/>
            <person name="Kasson M.T."/>
        </authorList>
    </citation>
    <scope>NUCLEOTIDE SEQUENCE</scope>
    <source>
        <strain evidence="11">NRRL A-21654</strain>
    </source>
</reference>
<dbReference type="PANTHER" id="PTHR21397:SF4">
    <property type="entry name" value="ER MEMBRANE PROTEIN COMPLEX SUBUNIT 10"/>
    <property type="match status" value="1"/>
</dbReference>
<dbReference type="EMBL" id="JABAYA010000266">
    <property type="protein sequence ID" value="KAF7721426.1"/>
    <property type="molecule type" value="Genomic_DNA"/>
</dbReference>
<keyword evidence="7" id="KW-1133">Transmembrane helix</keyword>
<feature type="signal peptide" evidence="10">
    <location>
        <begin position="1"/>
        <end position="27"/>
    </location>
</feature>
<evidence type="ECO:0000313" key="12">
    <source>
        <dbReference type="Proteomes" id="UP000605846"/>
    </source>
</evidence>
<evidence type="ECO:0000256" key="3">
    <source>
        <dbReference type="ARBA" id="ARBA00020105"/>
    </source>
</evidence>
<comment type="subcellular location">
    <subcellularLocation>
        <location evidence="1">Endoplasmic reticulum membrane</location>
        <topology evidence="1">Single-pass type I membrane protein</topology>
    </subcellularLocation>
</comment>
<evidence type="ECO:0000313" key="11">
    <source>
        <dbReference type="EMBL" id="KAF7721426.1"/>
    </source>
</evidence>
<dbReference type="Proteomes" id="UP000605846">
    <property type="component" value="Unassembled WGS sequence"/>
</dbReference>
<dbReference type="AlphaFoldDB" id="A0A8H7BK79"/>
<evidence type="ECO:0000256" key="8">
    <source>
        <dbReference type="ARBA" id="ARBA00023136"/>
    </source>
</evidence>
<keyword evidence="4" id="KW-0812">Transmembrane</keyword>
<evidence type="ECO:0000256" key="2">
    <source>
        <dbReference type="ARBA" id="ARBA00007695"/>
    </source>
</evidence>
<keyword evidence="12" id="KW-1185">Reference proteome</keyword>
<organism evidence="11 12">
    <name type="scientific">Apophysomyces ossiformis</name>
    <dbReference type="NCBI Taxonomy" id="679940"/>
    <lineage>
        <taxon>Eukaryota</taxon>
        <taxon>Fungi</taxon>
        <taxon>Fungi incertae sedis</taxon>
        <taxon>Mucoromycota</taxon>
        <taxon>Mucoromycotina</taxon>
        <taxon>Mucoromycetes</taxon>
        <taxon>Mucorales</taxon>
        <taxon>Mucorineae</taxon>
        <taxon>Mucoraceae</taxon>
        <taxon>Apophysomyces</taxon>
    </lineage>
</organism>
<evidence type="ECO:0000256" key="10">
    <source>
        <dbReference type="SAM" id="SignalP"/>
    </source>
</evidence>
<dbReference type="CDD" id="cd22209">
    <property type="entry name" value="EMC10"/>
    <property type="match status" value="1"/>
</dbReference>
<evidence type="ECO:0000256" key="5">
    <source>
        <dbReference type="ARBA" id="ARBA00022729"/>
    </source>
</evidence>
<evidence type="ECO:0000256" key="4">
    <source>
        <dbReference type="ARBA" id="ARBA00022692"/>
    </source>
</evidence>
<accession>A0A8H7BK79</accession>
<dbReference type="GO" id="GO:0005789">
    <property type="term" value="C:endoplasmic reticulum membrane"/>
    <property type="evidence" value="ECO:0007669"/>
    <property type="project" value="UniProtKB-SubCell"/>
</dbReference>
<protein>
    <recommendedName>
        <fullName evidence="3">ER membrane protein complex subunit 10</fullName>
    </recommendedName>
</protein>
<comment type="caution">
    <text evidence="11">The sequence shown here is derived from an EMBL/GenBank/DDBJ whole genome shotgun (WGS) entry which is preliminary data.</text>
</comment>
<keyword evidence="8" id="KW-0472">Membrane</keyword>
<feature type="region of interest" description="Disordered" evidence="9">
    <location>
        <begin position="140"/>
        <end position="169"/>
    </location>
</feature>
<evidence type="ECO:0000256" key="1">
    <source>
        <dbReference type="ARBA" id="ARBA00004115"/>
    </source>
</evidence>
<feature type="chain" id="PRO_5034889665" description="ER membrane protein complex subunit 10" evidence="10">
    <location>
        <begin position="28"/>
        <end position="207"/>
    </location>
</feature>
<name>A0A8H7BK79_9FUNG</name>